<keyword evidence="3" id="KW-1185">Reference proteome</keyword>
<dbReference type="Proteomes" id="UP000625711">
    <property type="component" value="Unassembled WGS sequence"/>
</dbReference>
<keyword evidence="1" id="KW-0812">Transmembrane</keyword>
<evidence type="ECO:0000256" key="1">
    <source>
        <dbReference type="SAM" id="Phobius"/>
    </source>
</evidence>
<organism evidence="2 3">
    <name type="scientific">Rhynchophorus ferrugineus</name>
    <name type="common">Red palm weevil</name>
    <name type="synonym">Curculio ferrugineus</name>
    <dbReference type="NCBI Taxonomy" id="354439"/>
    <lineage>
        <taxon>Eukaryota</taxon>
        <taxon>Metazoa</taxon>
        <taxon>Ecdysozoa</taxon>
        <taxon>Arthropoda</taxon>
        <taxon>Hexapoda</taxon>
        <taxon>Insecta</taxon>
        <taxon>Pterygota</taxon>
        <taxon>Neoptera</taxon>
        <taxon>Endopterygota</taxon>
        <taxon>Coleoptera</taxon>
        <taxon>Polyphaga</taxon>
        <taxon>Cucujiformia</taxon>
        <taxon>Curculionidae</taxon>
        <taxon>Dryophthorinae</taxon>
        <taxon>Rhynchophorus</taxon>
    </lineage>
</organism>
<keyword evidence="1" id="KW-0472">Membrane</keyword>
<keyword evidence="1" id="KW-1133">Transmembrane helix</keyword>
<accession>A0A834IYN6</accession>
<dbReference type="AlphaFoldDB" id="A0A834IYN6"/>
<sequence>MIYDDPLDQSGSSGFFISSAGGVVTTFRAMSGLRSFWRQGDEIFRQLNKNPLSIARILLDWGNVDVDVENKIGPWFLFHDLSSERCLKRYLRRSKGIN</sequence>
<name>A0A834IYN6_RHYFE</name>
<evidence type="ECO:0000313" key="3">
    <source>
        <dbReference type="Proteomes" id="UP000625711"/>
    </source>
</evidence>
<protein>
    <submittedName>
        <fullName evidence="2">Uncharacterized protein</fullName>
    </submittedName>
</protein>
<comment type="caution">
    <text evidence="2">The sequence shown here is derived from an EMBL/GenBank/DDBJ whole genome shotgun (WGS) entry which is preliminary data.</text>
</comment>
<gene>
    <name evidence="2" type="ORF">GWI33_006709</name>
</gene>
<feature type="transmembrane region" description="Helical" evidence="1">
    <location>
        <begin position="12"/>
        <end position="30"/>
    </location>
</feature>
<evidence type="ECO:0000313" key="2">
    <source>
        <dbReference type="EMBL" id="KAF7286238.1"/>
    </source>
</evidence>
<reference evidence="2" key="1">
    <citation type="submission" date="2020-08" db="EMBL/GenBank/DDBJ databases">
        <title>Genome sequencing and assembly of the red palm weevil Rhynchophorus ferrugineus.</title>
        <authorList>
            <person name="Dias G.B."/>
            <person name="Bergman C.M."/>
            <person name="Manee M."/>
        </authorList>
    </citation>
    <scope>NUCLEOTIDE SEQUENCE</scope>
    <source>
        <strain evidence="2">AA-2017</strain>
        <tissue evidence="2">Whole larva</tissue>
    </source>
</reference>
<dbReference type="EMBL" id="JAACXV010000033">
    <property type="protein sequence ID" value="KAF7286238.1"/>
    <property type="molecule type" value="Genomic_DNA"/>
</dbReference>
<proteinExistence type="predicted"/>